<dbReference type="GO" id="GO:0035613">
    <property type="term" value="F:RNA stem-loop binding"/>
    <property type="evidence" value="ECO:0007669"/>
    <property type="project" value="TreeGrafter"/>
</dbReference>
<dbReference type="Gene3D" id="1.10.10.200">
    <property type="match status" value="1"/>
</dbReference>
<dbReference type="InterPro" id="IPR003308">
    <property type="entry name" value="Integrase_Zn-bd_dom_N"/>
</dbReference>
<dbReference type="InterPro" id="IPR001584">
    <property type="entry name" value="Integrase_cat-core"/>
</dbReference>
<evidence type="ECO:0000313" key="18">
    <source>
        <dbReference type="Proteomes" id="UP000028990"/>
    </source>
</evidence>
<organism evidence="17 18">
    <name type="scientific">Fukomys damarensis</name>
    <name type="common">Damaraland mole rat</name>
    <name type="synonym">Cryptomys damarensis</name>
    <dbReference type="NCBI Taxonomy" id="885580"/>
    <lineage>
        <taxon>Eukaryota</taxon>
        <taxon>Metazoa</taxon>
        <taxon>Chordata</taxon>
        <taxon>Craniata</taxon>
        <taxon>Vertebrata</taxon>
        <taxon>Euteleostomi</taxon>
        <taxon>Mammalia</taxon>
        <taxon>Eutheria</taxon>
        <taxon>Euarchontoglires</taxon>
        <taxon>Glires</taxon>
        <taxon>Rodentia</taxon>
        <taxon>Hystricomorpha</taxon>
        <taxon>Bathyergidae</taxon>
        <taxon>Fukomys</taxon>
    </lineage>
</organism>
<dbReference type="GO" id="GO:0015074">
    <property type="term" value="P:DNA integration"/>
    <property type="evidence" value="ECO:0007669"/>
    <property type="project" value="UniProtKB-KW"/>
</dbReference>
<evidence type="ECO:0000256" key="8">
    <source>
        <dbReference type="ARBA" id="ARBA00022908"/>
    </source>
</evidence>
<dbReference type="PROSITE" id="PS50994">
    <property type="entry name" value="INTEGRASE"/>
    <property type="match status" value="1"/>
</dbReference>
<evidence type="ECO:0000256" key="7">
    <source>
        <dbReference type="ARBA" id="ARBA00022801"/>
    </source>
</evidence>
<dbReference type="InterPro" id="IPR036862">
    <property type="entry name" value="Integrase_C_dom_sf_retrovir"/>
</dbReference>
<keyword evidence="3" id="KW-0548">Nucleotidyltransferase</keyword>
<dbReference type="GO" id="GO:0016787">
    <property type="term" value="F:hydrolase activity"/>
    <property type="evidence" value="ECO:0007669"/>
    <property type="project" value="UniProtKB-KW"/>
</dbReference>
<dbReference type="Pfam" id="PF02022">
    <property type="entry name" value="Integrase_Zn"/>
    <property type="match status" value="1"/>
</dbReference>
<dbReference type="Pfam" id="PF00552">
    <property type="entry name" value="IN_DBD_C"/>
    <property type="match status" value="1"/>
</dbReference>
<evidence type="ECO:0000256" key="6">
    <source>
        <dbReference type="ARBA" id="ARBA00022759"/>
    </source>
</evidence>
<feature type="compositionally biased region" description="Polar residues" evidence="13">
    <location>
        <begin position="299"/>
        <end position="322"/>
    </location>
</feature>
<feature type="DNA-binding region" description="Integrase-type" evidence="12">
    <location>
        <begin position="230"/>
        <end position="279"/>
    </location>
</feature>
<dbReference type="InterPro" id="IPR036397">
    <property type="entry name" value="RNaseH_sf"/>
</dbReference>
<dbReference type="GO" id="GO:0004519">
    <property type="term" value="F:endonuclease activity"/>
    <property type="evidence" value="ECO:0007669"/>
    <property type="project" value="UniProtKB-KW"/>
</dbReference>
<keyword evidence="18" id="KW-1185">Reference proteome</keyword>
<evidence type="ECO:0000259" key="16">
    <source>
        <dbReference type="PROSITE" id="PS51027"/>
    </source>
</evidence>
<evidence type="ECO:0000256" key="2">
    <source>
        <dbReference type="ARBA" id="ARBA00022679"/>
    </source>
</evidence>
<feature type="region of interest" description="Disordered" evidence="13">
    <location>
        <begin position="283"/>
        <end position="322"/>
    </location>
</feature>
<feature type="domain" description="Integrase catalytic" evidence="15">
    <location>
        <begin position="62"/>
        <end position="225"/>
    </location>
</feature>
<gene>
    <name evidence="17" type="ORF">H920_03720</name>
</gene>
<evidence type="ECO:0000256" key="10">
    <source>
        <dbReference type="ARBA" id="ARBA00023125"/>
    </source>
</evidence>
<sequence length="322" mass="35633">MAVFDSSHSLQLAQQAHKLHHLNAQTLRLKFSITREQARDIVKSCKACLSLLPEPHTGVNPRGLLPGELWQMDVTHYPAFGNLKYIHVTVDTFSGFICASLHTGEATKDVIAHMLHCFTVIPVPVAVKTDNGPGYISSKFKDFCAKFGIAHKTGIPLNPQGQGIVERANQTLKNMLFKLTSESETLYARKGKHCLLLNHALFVLNFLSLDSNSRSAADRFWHPSTQENFQQVLWKDVHTGRWLGPHPVLIWGKGHACVHNATTGETRWLPDRLVKLYNPPRESAPEDFSVSVSGPADTPATSPTDLQDVPASTETSPSPFGF</sequence>
<dbReference type="InterPro" id="IPR001037">
    <property type="entry name" value="Integrase_C_retrovir"/>
</dbReference>
<dbReference type="SUPFAM" id="SSF53098">
    <property type="entry name" value="Ribonuclease H-like"/>
    <property type="match status" value="1"/>
</dbReference>
<evidence type="ECO:0000256" key="9">
    <source>
        <dbReference type="ARBA" id="ARBA00022918"/>
    </source>
</evidence>
<keyword evidence="9" id="KW-0695">RNA-directed DNA polymerase</keyword>
<evidence type="ECO:0000313" key="17">
    <source>
        <dbReference type="EMBL" id="KFO35018.1"/>
    </source>
</evidence>
<dbReference type="PROSITE" id="PS51027">
    <property type="entry name" value="INTEGRASE_DBD"/>
    <property type="match status" value="1"/>
</dbReference>
<dbReference type="STRING" id="885580.ENSFDAP00000014059"/>
<feature type="domain" description="Integrase-type" evidence="14">
    <location>
        <begin position="8"/>
        <end position="49"/>
    </location>
</feature>
<dbReference type="GO" id="GO:0003964">
    <property type="term" value="F:RNA-directed DNA polymerase activity"/>
    <property type="evidence" value="ECO:0007669"/>
    <property type="project" value="UniProtKB-KW"/>
</dbReference>
<dbReference type="eggNOG" id="KOG0017">
    <property type="taxonomic scope" value="Eukaryota"/>
</dbReference>
<dbReference type="PROSITE" id="PS50876">
    <property type="entry name" value="ZF_INTEGRASE"/>
    <property type="match status" value="1"/>
</dbReference>
<feature type="domain" description="Integrase-type" evidence="16">
    <location>
        <begin position="230"/>
        <end position="279"/>
    </location>
</feature>
<evidence type="ECO:0000259" key="15">
    <source>
        <dbReference type="PROSITE" id="PS50994"/>
    </source>
</evidence>
<keyword evidence="11" id="KW-0862">Zinc</keyword>
<accession>A0A091DX23</accession>
<keyword evidence="10" id="KW-0238">DNA-binding</keyword>
<keyword evidence="5" id="KW-0479">Metal-binding</keyword>
<keyword evidence="8" id="KW-0229">DNA integration</keyword>
<keyword evidence="7" id="KW-0378">Hydrolase</keyword>
<proteinExistence type="predicted"/>
<evidence type="ECO:0000259" key="14">
    <source>
        <dbReference type="PROSITE" id="PS50876"/>
    </source>
</evidence>
<dbReference type="SUPFAM" id="SSF46919">
    <property type="entry name" value="N-terminal Zn binding domain of HIV integrase"/>
    <property type="match status" value="1"/>
</dbReference>
<dbReference type="AlphaFoldDB" id="A0A091DX23"/>
<keyword evidence="2" id="KW-0808">Transferase</keyword>
<evidence type="ECO:0000256" key="5">
    <source>
        <dbReference type="ARBA" id="ARBA00022723"/>
    </source>
</evidence>
<dbReference type="InterPro" id="IPR017856">
    <property type="entry name" value="Integrase-like_N"/>
</dbReference>
<dbReference type="Pfam" id="PF00665">
    <property type="entry name" value="rve"/>
    <property type="match status" value="1"/>
</dbReference>
<evidence type="ECO:0000256" key="12">
    <source>
        <dbReference type="PROSITE-ProRule" id="PRU00506"/>
    </source>
</evidence>
<dbReference type="PANTHER" id="PTHR41694:SF3">
    <property type="entry name" value="RNA-DIRECTED DNA POLYMERASE-RELATED"/>
    <property type="match status" value="1"/>
</dbReference>
<dbReference type="SUPFAM" id="SSF50122">
    <property type="entry name" value="DNA-binding domain of retroviral integrase"/>
    <property type="match status" value="1"/>
</dbReference>
<keyword evidence="4" id="KW-0540">Nuclease</keyword>
<keyword evidence="6" id="KW-0255">Endonuclease</keyword>
<evidence type="ECO:0000256" key="1">
    <source>
        <dbReference type="ARBA" id="ARBA00012493"/>
    </source>
</evidence>
<dbReference type="Gene3D" id="2.30.30.10">
    <property type="entry name" value="Integrase, C-terminal domain superfamily, retroviral"/>
    <property type="match status" value="1"/>
</dbReference>
<evidence type="ECO:0000256" key="11">
    <source>
        <dbReference type="PROSITE-ProRule" id="PRU00450"/>
    </source>
</evidence>
<evidence type="ECO:0000256" key="4">
    <source>
        <dbReference type="ARBA" id="ARBA00022722"/>
    </source>
</evidence>
<dbReference type="EC" id="2.7.7.49" evidence="1"/>
<dbReference type="Gene3D" id="3.30.420.10">
    <property type="entry name" value="Ribonuclease H-like superfamily/Ribonuclease H"/>
    <property type="match status" value="1"/>
</dbReference>
<dbReference type="PANTHER" id="PTHR41694">
    <property type="entry name" value="ENDOGENOUS RETROVIRUS GROUP K MEMBER POL PROTEIN"/>
    <property type="match status" value="1"/>
</dbReference>
<dbReference type="GO" id="GO:0008270">
    <property type="term" value="F:zinc ion binding"/>
    <property type="evidence" value="ECO:0007669"/>
    <property type="project" value="UniProtKB-KW"/>
</dbReference>
<evidence type="ECO:0000256" key="13">
    <source>
        <dbReference type="SAM" id="MobiDB-lite"/>
    </source>
</evidence>
<dbReference type="GO" id="GO:0003677">
    <property type="term" value="F:DNA binding"/>
    <property type="evidence" value="ECO:0007669"/>
    <property type="project" value="UniProtKB-KW"/>
</dbReference>
<reference evidence="17 18" key="1">
    <citation type="submission" date="2013-11" db="EMBL/GenBank/DDBJ databases">
        <title>The Damaraland mole rat (Fukomys damarensis) genome and evolution of African mole rats.</title>
        <authorList>
            <person name="Gladyshev V.N."/>
            <person name="Fang X."/>
        </authorList>
    </citation>
    <scope>NUCLEOTIDE SEQUENCE [LARGE SCALE GENOMIC DNA]</scope>
    <source>
        <tissue evidence="17">Liver</tissue>
    </source>
</reference>
<name>A0A091DX23_FUKDA</name>
<protein>
    <recommendedName>
        <fullName evidence="1">RNA-directed DNA polymerase</fullName>
        <ecNumber evidence="1">2.7.7.49</ecNumber>
    </recommendedName>
</protein>
<dbReference type="InterPro" id="IPR012337">
    <property type="entry name" value="RNaseH-like_sf"/>
</dbReference>
<evidence type="ECO:0000256" key="3">
    <source>
        <dbReference type="ARBA" id="ARBA00022695"/>
    </source>
</evidence>
<dbReference type="Proteomes" id="UP000028990">
    <property type="component" value="Unassembled WGS sequence"/>
</dbReference>
<keyword evidence="11" id="KW-0863">Zinc-finger</keyword>
<dbReference type="EMBL" id="KN121896">
    <property type="protein sequence ID" value="KFO35018.1"/>
    <property type="molecule type" value="Genomic_DNA"/>
</dbReference>